<dbReference type="CDD" id="cd12239">
    <property type="entry name" value="RRM2_RBM40_like"/>
    <property type="match status" value="1"/>
</dbReference>
<keyword evidence="1 2" id="KW-0694">RNA-binding</keyword>
<dbReference type="GO" id="GO:0000398">
    <property type="term" value="P:mRNA splicing, via spliceosome"/>
    <property type="evidence" value="ECO:0007669"/>
    <property type="project" value="TreeGrafter"/>
</dbReference>
<organism evidence="4 5">
    <name type="scientific">Bicyclus anynana</name>
    <name type="common">Squinting bush brown butterfly</name>
    <dbReference type="NCBI Taxonomy" id="110368"/>
    <lineage>
        <taxon>Eukaryota</taxon>
        <taxon>Metazoa</taxon>
        <taxon>Ecdysozoa</taxon>
        <taxon>Arthropoda</taxon>
        <taxon>Hexapoda</taxon>
        <taxon>Insecta</taxon>
        <taxon>Pterygota</taxon>
        <taxon>Neoptera</taxon>
        <taxon>Endopterygota</taxon>
        <taxon>Lepidoptera</taxon>
        <taxon>Glossata</taxon>
        <taxon>Ditrysia</taxon>
        <taxon>Papilionoidea</taxon>
        <taxon>Nymphalidae</taxon>
        <taxon>Satyrinae</taxon>
        <taxon>Satyrini</taxon>
        <taxon>Mycalesina</taxon>
        <taxon>Bicyclus</taxon>
    </lineage>
</organism>
<evidence type="ECO:0000259" key="3">
    <source>
        <dbReference type="PROSITE" id="PS50102"/>
    </source>
</evidence>
<dbReference type="SMART" id="SM00360">
    <property type="entry name" value="RRM"/>
    <property type="match status" value="2"/>
</dbReference>
<dbReference type="RefSeq" id="XP_023937719.2">
    <property type="nucleotide sequence ID" value="XM_024081951.2"/>
</dbReference>
<dbReference type="GO" id="GO:0005689">
    <property type="term" value="C:U12-type spliceosomal complex"/>
    <property type="evidence" value="ECO:0007669"/>
    <property type="project" value="TreeGrafter"/>
</dbReference>
<evidence type="ECO:0000256" key="1">
    <source>
        <dbReference type="ARBA" id="ARBA00022884"/>
    </source>
</evidence>
<dbReference type="Pfam" id="PF00076">
    <property type="entry name" value="RRM_1"/>
    <property type="match status" value="1"/>
</dbReference>
<dbReference type="Gene3D" id="3.30.70.330">
    <property type="match status" value="2"/>
</dbReference>
<feature type="domain" description="RRM" evidence="3">
    <location>
        <begin position="362"/>
        <end position="445"/>
    </location>
</feature>
<evidence type="ECO:0000313" key="5">
    <source>
        <dbReference type="RefSeq" id="XP_023937719.2"/>
    </source>
</evidence>
<name>A0A6J1MT76_BICAN</name>
<evidence type="ECO:0000256" key="2">
    <source>
        <dbReference type="PROSITE-ProRule" id="PRU00176"/>
    </source>
</evidence>
<dbReference type="InterPro" id="IPR035979">
    <property type="entry name" value="RBD_domain_sf"/>
</dbReference>
<dbReference type="KEGG" id="bany:112045673"/>
<proteinExistence type="predicted"/>
<dbReference type="PANTHER" id="PTHR16105">
    <property type="entry name" value="RNA-BINDING REGION-CONTAINING PROTEIN 3"/>
    <property type="match status" value="1"/>
</dbReference>
<gene>
    <name evidence="5" type="primary">LOC112045673</name>
</gene>
<dbReference type="InterPro" id="IPR012677">
    <property type="entry name" value="Nucleotide-bd_a/b_plait_sf"/>
</dbReference>
<feature type="domain" description="RRM" evidence="3">
    <location>
        <begin position="24"/>
        <end position="96"/>
    </location>
</feature>
<dbReference type="Proteomes" id="UP001652582">
    <property type="component" value="Chromosome 15"/>
</dbReference>
<dbReference type="Gene3D" id="6.10.250.610">
    <property type="match status" value="1"/>
</dbReference>
<dbReference type="GeneID" id="112045673"/>
<dbReference type="SUPFAM" id="SSF54928">
    <property type="entry name" value="RNA-binding domain, RBD"/>
    <property type="match status" value="2"/>
</dbReference>
<dbReference type="AlphaFoldDB" id="A0A6J1MT76"/>
<dbReference type="InterPro" id="IPR045164">
    <property type="entry name" value="RBM41/RNPC3"/>
</dbReference>
<dbReference type="PANTHER" id="PTHR16105:SF0">
    <property type="entry name" value="RNA-BINDING REGION-CONTAINING PROTEIN 3"/>
    <property type="match status" value="1"/>
</dbReference>
<accession>A0A6J1MT76</accession>
<dbReference type="InterPro" id="IPR000504">
    <property type="entry name" value="RRM_dom"/>
</dbReference>
<dbReference type="GO" id="GO:0097157">
    <property type="term" value="F:pre-mRNA intronic binding"/>
    <property type="evidence" value="ECO:0007669"/>
    <property type="project" value="TreeGrafter"/>
</dbReference>
<protein>
    <submittedName>
        <fullName evidence="5">RNA-binding region-containing protein 3</fullName>
    </submittedName>
</protein>
<dbReference type="PROSITE" id="PS50102">
    <property type="entry name" value="RRM"/>
    <property type="match status" value="2"/>
</dbReference>
<sequence>MTFANLLDFGKTKRSNITNRKMSTVLIIKHLPAMLSLEDKQQLLKHFGAEQVWETSKKRDYLFASFSTVEKAKSSLTRLHQLEIANRRLVVEYSFEKVPVEQTKQKHDTNSSTTVLIKDFLRALNAWNPSVDFYQPPPVHIKYKYPKVTPQVVINIIHSLFTHQPFYTQTLHLMNKMSLDTPFRENNTALTFFKETFREYFLDEIPILPPSESESEISSDETYDKHKQLLPSVSKRKSTLPKTRKRPAAVLSTATLTKPKKPHITIDQKEVFDVVSPIAVETKKISLVVSQDALAKQSEEPEVVGELGKFEKEQPTVYDTVETSEPDQPTITRKELLKNRISYRNMKVLPVFKNYHPGEPSMRLYIKNLAKTVTEQDVKRIYKRYVEHIPEDELIGFDVRVMQEGRMKGQGFVTFPSVKIAENALNETNGYLLKEKPMVVQFARAANKKTID</sequence>
<dbReference type="OrthoDB" id="1914176at2759"/>
<reference evidence="5" key="1">
    <citation type="submission" date="2025-08" db="UniProtKB">
        <authorList>
            <consortium name="RefSeq"/>
        </authorList>
    </citation>
    <scope>IDENTIFICATION</scope>
</reference>
<keyword evidence="4" id="KW-1185">Reference proteome</keyword>
<evidence type="ECO:0000313" key="4">
    <source>
        <dbReference type="Proteomes" id="UP001652582"/>
    </source>
</evidence>
<dbReference type="GO" id="GO:0030626">
    <property type="term" value="F:U12 snRNA binding"/>
    <property type="evidence" value="ECO:0007669"/>
    <property type="project" value="TreeGrafter"/>
</dbReference>